<dbReference type="Pfam" id="PF00083">
    <property type="entry name" value="Sugar_tr"/>
    <property type="match status" value="1"/>
</dbReference>
<name>A0A9W8YTE9_9PEZI</name>
<feature type="transmembrane region" description="Helical" evidence="8">
    <location>
        <begin position="302"/>
        <end position="323"/>
    </location>
</feature>
<feature type="signal peptide" evidence="9">
    <location>
        <begin position="1"/>
        <end position="26"/>
    </location>
</feature>
<evidence type="ECO:0000256" key="9">
    <source>
        <dbReference type="SAM" id="SignalP"/>
    </source>
</evidence>
<proteinExistence type="inferred from homology"/>
<dbReference type="InterPro" id="IPR050360">
    <property type="entry name" value="MFS_Sugar_Transporters"/>
</dbReference>
<keyword evidence="6 8" id="KW-0472">Membrane</keyword>
<feature type="transmembrane region" description="Helical" evidence="8">
    <location>
        <begin position="91"/>
        <end position="110"/>
    </location>
</feature>
<sequence>MAITQHFNRTLFLSVLLIAVSQFNYGFDNQAFAQTQAMDAFEKQFGQYDASTGTYALPTQFESLLNGVPFVGFAVGLIIGSLVSARYGRRMTMFCMSLYALVSATIVITAKTSGQILAGRTLNYVYIGCELSVVPVFQSEIVPASVRGFAVSTYQLMVSCGGLIINIICRATSTNTGASAYRLPYGLFYIVPSIILSLIWFIPESPRWLLMQDRIEEAKVAHYKYRVGTMSDEAIDFEFDMLHQALVTEPEQGHTKELFQGTNLKRTAIVVTTNFFQQATGQTFASQYGTIFIKSLGTVNPWSMSTGNSAIGLSMLIICLLVADKLGRRYMLLAGSTVQALALFTMGGLGLHNTSSYGHKAGEAAMLSLFGAAFSFAWGPLTYVVTTELPALRLRDRSQRVASMMNIATNLVVTFAVPYMLKALASKVGFIFGALSVLAGVFVYLCVPECKGRSLEEVDRMFLDGIKVREFRNYPRTDMEGERIKEKVEQVGSDGA</sequence>
<protein>
    <recommendedName>
        <fullName evidence="10">Major facilitator superfamily (MFS) profile domain-containing protein</fullName>
    </recommendedName>
</protein>
<comment type="subcellular location">
    <subcellularLocation>
        <location evidence="1">Membrane</location>
        <topology evidence="1">Multi-pass membrane protein</topology>
    </subcellularLocation>
</comment>
<feature type="transmembrane region" description="Helical" evidence="8">
    <location>
        <begin position="64"/>
        <end position="84"/>
    </location>
</feature>
<keyword evidence="12" id="KW-1185">Reference proteome</keyword>
<dbReference type="InterPro" id="IPR003663">
    <property type="entry name" value="Sugar/inositol_transpt"/>
</dbReference>
<comment type="similarity">
    <text evidence="2 7">Belongs to the major facilitator superfamily. Sugar transporter (TC 2.A.1.1) family.</text>
</comment>
<keyword evidence="9" id="KW-0732">Signal</keyword>
<keyword evidence="4 8" id="KW-0812">Transmembrane</keyword>
<feature type="transmembrane region" description="Helical" evidence="8">
    <location>
        <begin position="330"/>
        <end position="352"/>
    </location>
</feature>
<evidence type="ECO:0000256" key="1">
    <source>
        <dbReference type="ARBA" id="ARBA00004141"/>
    </source>
</evidence>
<feature type="transmembrane region" description="Helical" evidence="8">
    <location>
        <begin position="183"/>
        <end position="202"/>
    </location>
</feature>
<evidence type="ECO:0000256" key="4">
    <source>
        <dbReference type="ARBA" id="ARBA00022692"/>
    </source>
</evidence>
<dbReference type="SUPFAM" id="SSF103473">
    <property type="entry name" value="MFS general substrate transporter"/>
    <property type="match status" value="1"/>
</dbReference>
<dbReference type="EMBL" id="JAPEVB010000003">
    <property type="protein sequence ID" value="KAJ4392141.1"/>
    <property type="molecule type" value="Genomic_DNA"/>
</dbReference>
<dbReference type="InterPro" id="IPR005828">
    <property type="entry name" value="MFS_sugar_transport-like"/>
</dbReference>
<feature type="transmembrane region" description="Helical" evidence="8">
    <location>
        <begin position="427"/>
        <end position="447"/>
    </location>
</feature>
<evidence type="ECO:0000259" key="10">
    <source>
        <dbReference type="PROSITE" id="PS50850"/>
    </source>
</evidence>
<comment type="caution">
    <text evidence="11">The sequence shown here is derived from an EMBL/GenBank/DDBJ whole genome shotgun (WGS) entry which is preliminary data.</text>
</comment>
<dbReference type="AlphaFoldDB" id="A0A9W8YTE9"/>
<dbReference type="Gene3D" id="1.20.1250.20">
    <property type="entry name" value="MFS general substrate transporter like domains"/>
    <property type="match status" value="1"/>
</dbReference>
<evidence type="ECO:0000256" key="5">
    <source>
        <dbReference type="ARBA" id="ARBA00022989"/>
    </source>
</evidence>
<dbReference type="PANTHER" id="PTHR48022:SF10">
    <property type="entry name" value="MAJOR FACILITATOR SUPERFAMILY (MFS) PROFILE DOMAIN-CONTAINING PROTEIN"/>
    <property type="match status" value="1"/>
</dbReference>
<dbReference type="InterPro" id="IPR036259">
    <property type="entry name" value="MFS_trans_sf"/>
</dbReference>
<reference evidence="11" key="1">
    <citation type="submission" date="2022-10" db="EMBL/GenBank/DDBJ databases">
        <title>Tapping the CABI collections for fungal endophytes: first genome assemblies for Collariella, Neodidymelliopsis, Ascochyta clinopodiicola, Didymella pomorum, Didymosphaeria variabile, Neocosmospora piperis and Neocucurbitaria cava.</title>
        <authorList>
            <person name="Hill R."/>
        </authorList>
    </citation>
    <scope>NUCLEOTIDE SEQUENCE</scope>
    <source>
        <strain evidence="11">IMI 355082</strain>
    </source>
</reference>
<feature type="transmembrane region" description="Helical" evidence="8">
    <location>
        <begin position="364"/>
        <end position="389"/>
    </location>
</feature>
<evidence type="ECO:0000256" key="7">
    <source>
        <dbReference type="RuleBase" id="RU003346"/>
    </source>
</evidence>
<feature type="domain" description="Major facilitator superfamily (MFS) profile" evidence="10">
    <location>
        <begin position="14"/>
        <end position="451"/>
    </location>
</feature>
<feature type="chain" id="PRO_5040819719" description="Major facilitator superfamily (MFS) profile domain-containing protein" evidence="9">
    <location>
        <begin position="27"/>
        <end position="496"/>
    </location>
</feature>
<evidence type="ECO:0000313" key="12">
    <source>
        <dbReference type="Proteomes" id="UP001140453"/>
    </source>
</evidence>
<evidence type="ECO:0000256" key="3">
    <source>
        <dbReference type="ARBA" id="ARBA00022448"/>
    </source>
</evidence>
<evidence type="ECO:0000313" key="11">
    <source>
        <dbReference type="EMBL" id="KAJ4392141.1"/>
    </source>
</evidence>
<keyword evidence="3 7" id="KW-0813">Transport</keyword>
<feature type="transmembrane region" description="Helical" evidence="8">
    <location>
        <begin position="153"/>
        <end position="171"/>
    </location>
</feature>
<dbReference type="PANTHER" id="PTHR48022">
    <property type="entry name" value="PLASTIDIC GLUCOSE TRANSPORTER 4"/>
    <property type="match status" value="1"/>
</dbReference>
<dbReference type="NCBIfam" id="TIGR00879">
    <property type="entry name" value="SP"/>
    <property type="match status" value="1"/>
</dbReference>
<feature type="transmembrane region" description="Helical" evidence="8">
    <location>
        <begin position="401"/>
        <end position="421"/>
    </location>
</feature>
<dbReference type="OrthoDB" id="6612291at2759"/>
<dbReference type="Proteomes" id="UP001140453">
    <property type="component" value="Unassembled WGS sequence"/>
</dbReference>
<evidence type="ECO:0000256" key="6">
    <source>
        <dbReference type="ARBA" id="ARBA00023136"/>
    </source>
</evidence>
<dbReference type="PROSITE" id="PS50850">
    <property type="entry name" value="MFS"/>
    <property type="match status" value="1"/>
</dbReference>
<dbReference type="InterPro" id="IPR020846">
    <property type="entry name" value="MFS_dom"/>
</dbReference>
<organism evidence="11 12">
    <name type="scientific">Gnomoniopsis smithogilvyi</name>
    <dbReference type="NCBI Taxonomy" id="1191159"/>
    <lineage>
        <taxon>Eukaryota</taxon>
        <taxon>Fungi</taxon>
        <taxon>Dikarya</taxon>
        <taxon>Ascomycota</taxon>
        <taxon>Pezizomycotina</taxon>
        <taxon>Sordariomycetes</taxon>
        <taxon>Sordariomycetidae</taxon>
        <taxon>Diaporthales</taxon>
        <taxon>Gnomoniaceae</taxon>
        <taxon>Gnomoniopsis</taxon>
    </lineage>
</organism>
<dbReference type="GO" id="GO:0016020">
    <property type="term" value="C:membrane"/>
    <property type="evidence" value="ECO:0007669"/>
    <property type="project" value="UniProtKB-SubCell"/>
</dbReference>
<accession>A0A9W8YTE9</accession>
<keyword evidence="5 8" id="KW-1133">Transmembrane helix</keyword>
<evidence type="ECO:0000256" key="8">
    <source>
        <dbReference type="SAM" id="Phobius"/>
    </source>
</evidence>
<gene>
    <name evidence="11" type="ORF">N0V93_005764</name>
</gene>
<evidence type="ECO:0000256" key="2">
    <source>
        <dbReference type="ARBA" id="ARBA00010992"/>
    </source>
</evidence>
<dbReference type="GO" id="GO:0005351">
    <property type="term" value="F:carbohydrate:proton symporter activity"/>
    <property type="evidence" value="ECO:0007669"/>
    <property type="project" value="TreeGrafter"/>
</dbReference>